<dbReference type="SMART" id="SM01294">
    <property type="entry name" value="PKS_PP_betabranch"/>
    <property type="match status" value="1"/>
</dbReference>
<feature type="domain" description="PKS/mFAS DH" evidence="10">
    <location>
        <begin position="1274"/>
        <end position="1584"/>
    </location>
</feature>
<dbReference type="SUPFAM" id="SSF53901">
    <property type="entry name" value="Thiolase-like"/>
    <property type="match status" value="1"/>
</dbReference>
<feature type="active site" description="Proton acceptor; for dehydratase activity" evidence="6">
    <location>
        <position position="1309"/>
    </location>
</feature>
<keyword evidence="1" id="KW-0596">Phosphopantetheine</keyword>
<feature type="region of interest" description="Disordered" evidence="7">
    <location>
        <begin position="1713"/>
        <end position="1754"/>
    </location>
</feature>
<dbReference type="InterPro" id="IPR014043">
    <property type="entry name" value="Acyl_transferase_dom"/>
</dbReference>
<dbReference type="GeneID" id="55989919"/>
<evidence type="ECO:0000256" key="4">
    <source>
        <dbReference type="ARBA" id="ARBA00023268"/>
    </source>
</evidence>
<dbReference type="InterPro" id="IPR016039">
    <property type="entry name" value="Thiolase-like"/>
</dbReference>
<evidence type="ECO:0000256" key="5">
    <source>
        <dbReference type="ARBA" id="ARBA00023315"/>
    </source>
</evidence>
<dbReference type="PANTHER" id="PTHR45681">
    <property type="entry name" value="POLYKETIDE SYNTHASE 44-RELATED"/>
    <property type="match status" value="1"/>
</dbReference>
<feature type="region of interest" description="C-terminal hotdog fold" evidence="6">
    <location>
        <begin position="1435"/>
        <end position="1584"/>
    </location>
</feature>
<keyword evidence="2" id="KW-0597">Phosphoprotein</keyword>
<dbReference type="InterPro" id="IPR029058">
    <property type="entry name" value="AB_hydrolase_fold"/>
</dbReference>
<dbReference type="PROSITE" id="PS50075">
    <property type="entry name" value="CARRIER"/>
    <property type="match status" value="1"/>
</dbReference>
<dbReference type="InterPro" id="IPR020806">
    <property type="entry name" value="PKS_PP-bd"/>
</dbReference>
<dbReference type="SMART" id="SM00823">
    <property type="entry name" value="PKS_PP"/>
    <property type="match status" value="1"/>
</dbReference>
<dbReference type="InterPro" id="IPR005645">
    <property type="entry name" value="FSH-like_dom"/>
</dbReference>
<dbReference type="PROSITE" id="PS52019">
    <property type="entry name" value="PKS_MFAS_DH"/>
    <property type="match status" value="1"/>
</dbReference>
<dbReference type="Pfam" id="PF18558">
    <property type="entry name" value="HTH_51"/>
    <property type="match status" value="1"/>
</dbReference>
<dbReference type="InterPro" id="IPR049900">
    <property type="entry name" value="PKS_mFAS_DH"/>
</dbReference>
<evidence type="ECO:0000256" key="6">
    <source>
        <dbReference type="PROSITE-ProRule" id="PRU01363"/>
    </source>
</evidence>
<dbReference type="Pfam" id="PF00109">
    <property type="entry name" value="ketoacyl-synt"/>
    <property type="match status" value="1"/>
</dbReference>
<keyword evidence="4" id="KW-0511">Multifunctional enzyme</keyword>
<dbReference type="InterPro" id="IPR020841">
    <property type="entry name" value="PKS_Beta-ketoAc_synthase_dom"/>
</dbReference>
<dbReference type="GO" id="GO:0031177">
    <property type="term" value="F:phosphopantetheine binding"/>
    <property type="evidence" value="ECO:0007669"/>
    <property type="project" value="InterPro"/>
</dbReference>
<protein>
    <submittedName>
        <fullName evidence="11">Uncharacterized protein</fullName>
    </submittedName>
</protein>
<feature type="domain" description="Carrier" evidence="8">
    <location>
        <begin position="1636"/>
        <end position="1710"/>
    </location>
</feature>
<keyword evidence="3" id="KW-0808">Transferase</keyword>
<dbReference type="RefSeq" id="XP_035341497.1">
    <property type="nucleotide sequence ID" value="XM_035485604.1"/>
</dbReference>
<dbReference type="CDD" id="cd00833">
    <property type="entry name" value="PKS"/>
    <property type="match status" value="1"/>
</dbReference>
<dbReference type="Gene3D" id="3.40.50.1820">
    <property type="entry name" value="alpha/beta hydrolase"/>
    <property type="match status" value="1"/>
</dbReference>
<dbReference type="PROSITE" id="PS00012">
    <property type="entry name" value="PHOSPHOPANTETHEINE"/>
    <property type="match status" value="1"/>
</dbReference>
<dbReference type="SMART" id="SM00825">
    <property type="entry name" value="PKS_KS"/>
    <property type="match status" value="1"/>
</dbReference>
<dbReference type="InterPro" id="IPR032088">
    <property type="entry name" value="SAT"/>
</dbReference>
<accession>A0A7H8QN59</accession>
<dbReference type="SUPFAM" id="SSF47336">
    <property type="entry name" value="ACP-like"/>
    <property type="match status" value="1"/>
</dbReference>
<dbReference type="Pfam" id="PF03959">
    <property type="entry name" value="FSH1"/>
    <property type="match status" value="1"/>
</dbReference>
<dbReference type="InterPro" id="IPR014030">
    <property type="entry name" value="Ketoacyl_synth_N"/>
</dbReference>
<keyword evidence="5" id="KW-0012">Acyltransferase</keyword>
<gene>
    <name evidence="11" type="ORF">TRUGW13939_02410</name>
</gene>
<dbReference type="InterPro" id="IPR042104">
    <property type="entry name" value="PKS_dehydratase_sf"/>
</dbReference>
<dbReference type="SUPFAM" id="SSF53474">
    <property type="entry name" value="alpha/beta-Hydrolases"/>
    <property type="match status" value="1"/>
</dbReference>
<dbReference type="Pfam" id="PF00550">
    <property type="entry name" value="PP-binding"/>
    <property type="match status" value="1"/>
</dbReference>
<dbReference type="Pfam" id="PF00698">
    <property type="entry name" value="Acyl_transf_1"/>
    <property type="match status" value="1"/>
</dbReference>
<dbReference type="KEGG" id="trg:TRUGW13939_02410"/>
<dbReference type="Gene3D" id="3.40.47.10">
    <property type="match status" value="1"/>
</dbReference>
<dbReference type="InterPro" id="IPR016035">
    <property type="entry name" value="Acyl_Trfase/lysoPLipase"/>
</dbReference>
<dbReference type="InterPro" id="IPR016036">
    <property type="entry name" value="Malonyl_transacylase_ACP-bd"/>
</dbReference>
<name>A0A7H8QN59_TALRU</name>
<evidence type="ECO:0000256" key="2">
    <source>
        <dbReference type="ARBA" id="ARBA00022553"/>
    </source>
</evidence>
<dbReference type="PANTHER" id="PTHR45681:SF6">
    <property type="entry name" value="POLYKETIDE SYNTHASE 37"/>
    <property type="match status" value="1"/>
</dbReference>
<dbReference type="OrthoDB" id="329835at2759"/>
<dbReference type="Gene3D" id="3.30.70.3290">
    <property type="match status" value="1"/>
</dbReference>
<dbReference type="GO" id="GO:0044550">
    <property type="term" value="P:secondary metabolite biosynthetic process"/>
    <property type="evidence" value="ECO:0007669"/>
    <property type="project" value="UniProtKB-ARBA"/>
</dbReference>
<dbReference type="Pfam" id="PF08242">
    <property type="entry name" value="Methyltransf_12"/>
    <property type="match status" value="1"/>
</dbReference>
<evidence type="ECO:0000313" key="11">
    <source>
        <dbReference type="EMBL" id="QKX55318.1"/>
    </source>
</evidence>
<dbReference type="Pfam" id="PF02801">
    <property type="entry name" value="Ketoacyl-synt_C"/>
    <property type="match status" value="1"/>
</dbReference>
<feature type="region of interest" description="N-terminal hotdog fold" evidence="6">
    <location>
        <begin position="1274"/>
        <end position="1407"/>
    </location>
</feature>
<dbReference type="Pfam" id="PF16073">
    <property type="entry name" value="SAT"/>
    <property type="match status" value="1"/>
</dbReference>
<evidence type="ECO:0000259" key="8">
    <source>
        <dbReference type="PROSITE" id="PS50075"/>
    </source>
</evidence>
<dbReference type="Proteomes" id="UP000509510">
    <property type="component" value="Chromosome I"/>
</dbReference>
<dbReference type="SUPFAM" id="SSF52151">
    <property type="entry name" value="FabD/lysophospholipase-like"/>
    <property type="match status" value="1"/>
</dbReference>
<dbReference type="Gene3D" id="3.40.366.10">
    <property type="entry name" value="Malonyl-Coenzyme A Acyl Carrier Protein, domain 2"/>
    <property type="match status" value="2"/>
</dbReference>
<dbReference type="SMART" id="SM00827">
    <property type="entry name" value="PKS_AT"/>
    <property type="match status" value="1"/>
</dbReference>
<dbReference type="InterPro" id="IPR041068">
    <property type="entry name" value="HTH_51"/>
</dbReference>
<sequence length="2811" mass="309294">MSGMNQGKSLLVFGPQALSSNGAGFHGLQVSAKQLQWIVDTIADLPSCWNEFVDSFPKYNAIKGTSILQSLKEWINTGKFGYYETQNLPNIILSPLVIITHITEYMTYHDAIASDDNDQSSTETLGFCMGFLSALAVSISKDGQDIERYGSTAIRLAMIIGGIVDAQEALNSHGSSKSLATAWNSPKAESELKAILEQFPEAYISVSYDEQRATVTTGANSVASLQQKLRSSGIVANEIGLYGRFHYDGYIGDVNKIIEFCESHPGLLLPDASHLIHRTRSNSGSGLITTGRLHEHAVKTILTQHSHWYQTLKAVYETDLKEQGATVVSFGSEPCIPPSILREIKSQVIHVSDIANPSVKFSLKDTPRVKKVDDIAVVGMSIKVAGADDVDEFWNLLCEAKSQHREAPTNRVQFPGWREGDPSRRYYGNFINDHDVFDQKFFKKSAREAASTDPQQRILLHVAYKALEQAGYFTSPEQDKNIGCFIGECAADYADNVACHQPNAFTATGNLKSFIAGKVSHYFGWTGTGLTIDTACSSSMVSVHLACKAILSGECNAALAGGVNMMNSALWFQNLAAASFLSPTGQCKPFDANADGYCRGEGIAVVFLKKMTDAIANGDQILGTISSTGVSQNQNCTPIFVPNAPSLSSLFKNVIRDAHIEPNQITVVEAHGTGTQVGDPAEYDSIRQVLGGSGLRPKPLAFGSVKGLVGHTEATSGLVSLIKILLMIQKKVIPPQPSFESQNPHLNASPDDNMEIVTKRRDWTDSYRAALINNYGASGSNASAVVTQAPGLPSAENNTRLITAIDYPFKICGKDDRAIKDYSGKLLSWLRSSDNATVDIANVAFNINRQSNPTLDKALILTSRSTEQLMEKLSAIQGGDLSGAGTIVQPTSRPVILCFGGQISTFVGLSKEVYENVKILAKHLDECDFVSRSIGCESIFPEIFQRSPVQDTVKLQTMLFAMQYSCAKSWIAGGIQPAAVVGHSFGELTSLCISGVLSLEDAIKMIAGRANIIKNGWGEEKGAMMAVEADQHAVENMLSETVETCEDADERAPTIACLNGPKSFTIAGSSRSIDIVAQTISNNSSYSKFKFKRLNVTNAFHSTLVEPLMSELTKVGESLTFNEPNIHLERATEFYSPERLTSQYVADHMRNPVFFNQAIHRLSKRYPNAVFLEAGSNSTITNMASRALGSPADSHFQPVNITTENGLQFLVDSTVALWKQGLATTFWGHDRVQTYEYVPLMLPGYQFEKSRHWMEAVPPPSASPGHYSQDSDQPKGLWTFVKYQDEKKRSARFSINTKTEKYLEFVSGHIIANTAPICPATVEVDIAVDALISLYPDFAASGLQPRICNVDNQSPICIDNSRSVWLDVQSDESNPHHWEWKILSDSDSSKTSTLHVTGSIIFVSVDDPEWRLEFSRYERLIGHQRCLSVLNSDDADDIIQGRNIYRTFGEVVDYSPPYRGLQKLVGKGSESAGRVTKKYLGETWLDPLLSDAFSQVGGIWVNCMTEKQPGDMFIATGFEKWMRSPDVQADYPRPAVWDVFAYHQEIATENSYLTDIFIFDSTNGKLVEVILGVNYHKVAKATMSKILARLSGLPTKTTQSSQGQSGSAENSNEVTSDNSTSSESPKQKKEKSSVGQDVVVKTRDLLAEISGMEPHEIGDDSQLADIGIDSLMGMELAKELEGMFKCSLPSDELMNVTSFSELVQVVKGTLGIEGEDSSDQESDSDQSENDPTLTPSSATSVSDTDEPKAGKSLGISTKEGIASLDLPSSTIIEAFEESRKLTDQFIVDYRCAGYMETVLPRQTQLCVALTVEAFEQLGCPLRSAKYGQVLERIPYVSEHQRLAEYLYKMLGEEARLIDVDGARITRTAIAAPKKTSEAILDQLLRDFPDHEWANKLTYFAGSRLADVLKGECDGIKLIFGSDEGRKLVTGLYGDSLLNKLANVQMQDVIKRVISKIPKDQGPLKILELGAGTGGTTKGMVALLSELNVPVEYTFTDLAGSFVAAARKTFKEYPFMKYRVHDIEKPPSDDLLGTQHIIIASNAIHATHNLMKSTENVRKALRPDGFLMMLEMTSPVYWVDLIFGLFEGWWLFDDGRKHAIAHQTVWERGLKSVGYGHVDWTDGNSPELEVQRVIIALASGPQFERKTVLPPPKPEVQIQPTEERQEAIESYLRKYTQGFSVQGPSGNIGSSKELCVLITGGSGSLGSHIVANVAALPNVKRVICLNRRNTSERDPNARQHKALTERGLLLDDSSQSKVEVLQTITSKPMLGLERSQYEDLVNSVTHIVHNAWPMTGKRPVSGLESQFQVMRNLIDLAGNISSRRQKGFQVTFQLISSIAVVGHYPLWSGNTVVPEERMSLKSVLPNGYGDAKFVCERMLDETLHKHPENFRVMSVRPGQIAGSKATGYWNPMEHLSFLIKSSQTLKALPDFKGDLCWTPVDDVAGTCIDLLFSHRAPYPVYHIDNPVRQPWTKMTPVLADALGIPRDNIIPFKDWVRRVRSFPGAVEWDNPAAMLIDFLDDNFLRMSCGGLLLGTDKSYIKMSLDDSHGSDLPRILCLHGGGTNSRIFRSQCRVLSAHLKDKFRLVFAEAPLGCQAGPDVLSVYKEWGPFKSWVPSALGCATMDSDTSICMFDDSLQRAMDLDDSKGATGPWVGLLGFSQGAKMCASLLLLQQLQHLHGVKTDKRRDFRFGILLAGRAPLIALDPTLIGVDAPRQIVGPNDEEIYGNDWLPDIYRDAALHRLRIPTVHVHGLRDSGLSLHRRMLEDCCERQATRLMEWEGSHRVPIKTKDVTALVQHIISIAEETGVGIDRL</sequence>
<feature type="compositionally biased region" description="Polar residues" evidence="7">
    <location>
        <begin position="1731"/>
        <end position="1742"/>
    </location>
</feature>
<dbReference type="Pfam" id="PF07993">
    <property type="entry name" value="NAD_binding_4"/>
    <property type="match status" value="1"/>
</dbReference>
<proteinExistence type="predicted"/>
<dbReference type="InterPro" id="IPR009081">
    <property type="entry name" value="PP-bd_ACP"/>
</dbReference>
<feature type="region of interest" description="Disordered" evidence="7">
    <location>
        <begin position="1595"/>
        <end position="1636"/>
    </location>
</feature>
<dbReference type="Gene3D" id="3.40.50.150">
    <property type="entry name" value="Vaccinia Virus protein VP39"/>
    <property type="match status" value="1"/>
</dbReference>
<dbReference type="InterPro" id="IPR014031">
    <property type="entry name" value="Ketoacyl_synth_C"/>
</dbReference>
<feature type="domain" description="Ketosynthase family 3 (KS3)" evidence="9">
    <location>
        <begin position="372"/>
        <end position="788"/>
    </location>
</feature>
<evidence type="ECO:0000256" key="3">
    <source>
        <dbReference type="ARBA" id="ARBA00022679"/>
    </source>
</evidence>
<dbReference type="InterPro" id="IPR036736">
    <property type="entry name" value="ACP-like_sf"/>
</dbReference>
<feature type="compositionally biased region" description="Acidic residues" evidence="7">
    <location>
        <begin position="1713"/>
        <end position="1728"/>
    </location>
</feature>
<dbReference type="SUPFAM" id="SSF55048">
    <property type="entry name" value="Probable ACP-binding domain of malonyl-CoA ACP transacylase"/>
    <property type="match status" value="1"/>
</dbReference>
<keyword evidence="12" id="KW-1185">Reference proteome</keyword>
<evidence type="ECO:0000256" key="1">
    <source>
        <dbReference type="ARBA" id="ARBA00022450"/>
    </source>
</evidence>
<dbReference type="InterPro" id="IPR001227">
    <property type="entry name" value="Ac_transferase_dom_sf"/>
</dbReference>
<evidence type="ECO:0000259" key="9">
    <source>
        <dbReference type="PROSITE" id="PS52004"/>
    </source>
</evidence>
<evidence type="ECO:0000259" key="10">
    <source>
        <dbReference type="PROSITE" id="PS52019"/>
    </source>
</evidence>
<dbReference type="Gene3D" id="3.10.129.110">
    <property type="entry name" value="Polyketide synthase dehydratase"/>
    <property type="match status" value="1"/>
</dbReference>
<reference evidence="12" key="1">
    <citation type="submission" date="2020-06" db="EMBL/GenBank/DDBJ databases">
        <title>A chromosome-scale genome assembly of Talaromyces rugulosus W13939.</title>
        <authorList>
            <person name="Wang B."/>
            <person name="Guo L."/>
            <person name="Ye K."/>
            <person name="Wang L."/>
        </authorList>
    </citation>
    <scope>NUCLEOTIDE SEQUENCE [LARGE SCALE GENOMIC DNA]</scope>
    <source>
        <strain evidence="12">W13939</strain>
    </source>
</reference>
<dbReference type="InterPro" id="IPR036291">
    <property type="entry name" value="NAD(P)-bd_dom_sf"/>
</dbReference>
<dbReference type="Gene3D" id="3.40.50.720">
    <property type="entry name" value="NAD(P)-binding Rossmann-like Domain"/>
    <property type="match status" value="1"/>
</dbReference>
<dbReference type="SUPFAM" id="SSF51735">
    <property type="entry name" value="NAD(P)-binding Rossmann-fold domains"/>
    <property type="match status" value="1"/>
</dbReference>
<dbReference type="Gene3D" id="1.10.1200.10">
    <property type="entry name" value="ACP-like"/>
    <property type="match status" value="1"/>
</dbReference>
<organism evidence="11 12">
    <name type="scientific">Talaromyces rugulosus</name>
    <name type="common">Penicillium rugulosum</name>
    <dbReference type="NCBI Taxonomy" id="121627"/>
    <lineage>
        <taxon>Eukaryota</taxon>
        <taxon>Fungi</taxon>
        <taxon>Dikarya</taxon>
        <taxon>Ascomycota</taxon>
        <taxon>Pezizomycotina</taxon>
        <taxon>Eurotiomycetes</taxon>
        <taxon>Eurotiomycetidae</taxon>
        <taxon>Eurotiales</taxon>
        <taxon>Trichocomaceae</taxon>
        <taxon>Talaromyces</taxon>
        <taxon>Talaromyces sect. Islandici</taxon>
    </lineage>
</organism>
<evidence type="ECO:0000256" key="7">
    <source>
        <dbReference type="SAM" id="MobiDB-lite"/>
    </source>
</evidence>
<dbReference type="SUPFAM" id="SSF53335">
    <property type="entry name" value="S-adenosyl-L-methionine-dependent methyltransferases"/>
    <property type="match status" value="1"/>
</dbReference>
<feature type="active site" description="Proton donor; for dehydratase activity" evidence="6">
    <location>
        <position position="1491"/>
    </location>
</feature>
<dbReference type="InterPro" id="IPR050444">
    <property type="entry name" value="Polyketide_Synthase"/>
</dbReference>
<dbReference type="InterPro" id="IPR013217">
    <property type="entry name" value="Methyltransf_12"/>
</dbReference>
<dbReference type="InterPro" id="IPR013120">
    <property type="entry name" value="FAR_NAD-bd"/>
</dbReference>
<evidence type="ECO:0000313" key="12">
    <source>
        <dbReference type="Proteomes" id="UP000509510"/>
    </source>
</evidence>
<dbReference type="InterPro" id="IPR006162">
    <property type="entry name" value="Ppantetheine_attach_site"/>
</dbReference>
<dbReference type="EMBL" id="CP055898">
    <property type="protein sequence ID" value="QKX55318.1"/>
    <property type="molecule type" value="Genomic_DNA"/>
</dbReference>
<dbReference type="InterPro" id="IPR029063">
    <property type="entry name" value="SAM-dependent_MTases_sf"/>
</dbReference>
<feature type="compositionally biased region" description="Polar residues" evidence="7">
    <location>
        <begin position="1608"/>
        <end position="1618"/>
    </location>
</feature>
<dbReference type="GO" id="GO:0016746">
    <property type="term" value="F:acyltransferase activity"/>
    <property type="evidence" value="ECO:0007669"/>
    <property type="project" value="UniProtKB-KW"/>
</dbReference>
<dbReference type="PROSITE" id="PS52004">
    <property type="entry name" value="KS3_2"/>
    <property type="match status" value="1"/>
</dbReference>